<dbReference type="PIRSF" id="PIRSF001499">
    <property type="entry name" value="Chor_mut_pdh_Tpr"/>
    <property type="match status" value="1"/>
</dbReference>
<dbReference type="InterPro" id="IPR008927">
    <property type="entry name" value="6-PGluconate_DH-like_C_sf"/>
</dbReference>
<keyword evidence="1 2" id="KW-0560">Oxidoreductase</keyword>
<comment type="pathway">
    <text evidence="2">Amino-acid biosynthesis; L-tyrosine biosynthesis; (4-hydroxyphenyl)pyruvate from prephenate (NAD(+) route): step 1/1.</text>
</comment>
<dbReference type="GO" id="GO:0004106">
    <property type="term" value="F:chorismate mutase activity"/>
    <property type="evidence" value="ECO:0007669"/>
    <property type="project" value="UniProtKB-EC"/>
</dbReference>
<dbReference type="InterPro" id="IPR002701">
    <property type="entry name" value="CM_II_prokaryot"/>
</dbReference>
<keyword evidence="2" id="KW-0963">Cytoplasm</keyword>
<dbReference type="InterPro" id="IPR036263">
    <property type="entry name" value="Chorismate_II_sf"/>
</dbReference>
<feature type="domain" description="Prephenate/arogenate dehydrogenase" evidence="4">
    <location>
        <begin position="99"/>
        <end position="361"/>
    </location>
</feature>
<gene>
    <name evidence="5" type="primary">tyrA</name>
    <name evidence="5" type="ORF">ABUE30_15890</name>
</gene>
<dbReference type="Pfam" id="PF02153">
    <property type="entry name" value="PDH_N"/>
    <property type="match status" value="1"/>
</dbReference>
<sequence>MSDPLGPLRDQIDTLDQQLIELFAKRLAVVKQVGEIKSQHGLPIYVPDRETAMISKRRAEALAQGVPEQLIEDVLRRVMRESYSSEHDNGFKQINPNAGPIVVIGGGGQLGGLFVKMFRLSGYQVRILERQDWSRSESILSDAALVVVSVPIHLTTEVIAQLSSLPKDCILADLTSIKARPLEAMLQAHSGPVVGLHPMFGPDVASFAKQVVVYADGRGESTYQWLLEQIRIWGAHLYPAPAKQHDQAMSLIQALRHFTSFAYGVHLCHEAPELELLLDLSSPIYRLELAMVGRLFAQNPELYADIIMAQPENLAMIRRYHERFGQLVELLESHDQQAFIDEFSKVRHWFGSYADQFMQESRNLLAQAHDQRHYQVR</sequence>
<dbReference type="Gene3D" id="1.10.3660.10">
    <property type="entry name" value="6-phosphogluconate dehydrogenase C-terminal like domain"/>
    <property type="match status" value="1"/>
</dbReference>
<comment type="subcellular location">
    <subcellularLocation>
        <location evidence="2">Cytoplasm</location>
    </subcellularLocation>
</comment>
<dbReference type="SUPFAM" id="SSF48179">
    <property type="entry name" value="6-phosphogluconate dehydrogenase C-terminal domain-like"/>
    <property type="match status" value="1"/>
</dbReference>
<dbReference type="InterPro" id="IPR046826">
    <property type="entry name" value="PDH_N"/>
</dbReference>
<evidence type="ECO:0000259" key="4">
    <source>
        <dbReference type="PROSITE" id="PS51176"/>
    </source>
</evidence>
<evidence type="ECO:0000256" key="2">
    <source>
        <dbReference type="PIRNR" id="PIRNR001499"/>
    </source>
</evidence>
<dbReference type="Pfam" id="PF20463">
    <property type="entry name" value="PDH_C"/>
    <property type="match status" value="1"/>
</dbReference>
<dbReference type="Gene3D" id="3.40.50.720">
    <property type="entry name" value="NAD(P)-binding Rossmann-like Domain"/>
    <property type="match status" value="1"/>
</dbReference>
<dbReference type="InterPro" id="IPR003099">
    <property type="entry name" value="Prephen_DH"/>
</dbReference>
<accession>A0ABW9GA02</accession>
<dbReference type="PANTHER" id="PTHR21363">
    <property type="entry name" value="PREPHENATE DEHYDROGENASE"/>
    <property type="match status" value="1"/>
</dbReference>
<dbReference type="Gene3D" id="1.20.59.10">
    <property type="entry name" value="Chorismate mutase"/>
    <property type="match status" value="1"/>
</dbReference>
<dbReference type="GO" id="GO:0008977">
    <property type="term" value="F:prephenate dehydrogenase (NAD+) activity"/>
    <property type="evidence" value="ECO:0007669"/>
    <property type="project" value="UniProtKB-EC"/>
</dbReference>
<name>A0ABW9GA02_9GAMM</name>
<comment type="caution">
    <text evidence="5">The sequence shown here is derived from an EMBL/GenBank/DDBJ whole genome shotgun (WGS) entry which is preliminary data.</text>
</comment>
<keyword evidence="2" id="KW-0057">Aromatic amino acid biosynthesis</keyword>
<evidence type="ECO:0000313" key="6">
    <source>
        <dbReference type="Proteomes" id="UP001629953"/>
    </source>
</evidence>
<feature type="domain" description="Chorismate mutase" evidence="3">
    <location>
        <begin position="1"/>
        <end position="90"/>
    </location>
</feature>
<dbReference type="SMART" id="SM00830">
    <property type="entry name" value="CM_2"/>
    <property type="match status" value="1"/>
</dbReference>
<dbReference type="SUPFAM" id="SSF51735">
    <property type="entry name" value="NAD(P)-binding Rossmann-fold domains"/>
    <property type="match status" value="1"/>
</dbReference>
<dbReference type="PROSITE" id="PS51176">
    <property type="entry name" value="PDH_ADH"/>
    <property type="match status" value="1"/>
</dbReference>
<dbReference type="PANTHER" id="PTHR21363:SF0">
    <property type="entry name" value="PREPHENATE DEHYDROGENASE [NADP(+)]"/>
    <property type="match status" value="1"/>
</dbReference>
<organism evidence="5 6">
    <name type="scientific">Celerinatantimonas yamalensis</name>
    <dbReference type="NCBI Taxonomy" id="559956"/>
    <lineage>
        <taxon>Bacteria</taxon>
        <taxon>Pseudomonadati</taxon>
        <taxon>Pseudomonadota</taxon>
        <taxon>Gammaproteobacteria</taxon>
        <taxon>Celerinatantimonadaceae</taxon>
        <taxon>Celerinatantimonas</taxon>
    </lineage>
</organism>
<keyword evidence="6" id="KW-1185">Reference proteome</keyword>
<keyword evidence="2" id="KW-0028">Amino-acid biosynthesis</keyword>
<reference evidence="5 6" key="1">
    <citation type="journal article" date="2013" name="Int. J. Syst. Evol. Microbiol.">
        <title>Celerinatantimonas yamalensis sp. nov., a cold-adapted diazotrophic bacterium from a cold permafrost brine.</title>
        <authorList>
            <person name="Shcherbakova V."/>
            <person name="Chuvilskaya N."/>
            <person name="Rivkina E."/>
            <person name="Demidov N."/>
            <person name="Uchaeva V."/>
            <person name="Suetin S."/>
            <person name="Suzina N."/>
            <person name="Gilichinsky D."/>
        </authorList>
    </citation>
    <scope>NUCLEOTIDE SEQUENCE [LARGE SCALE GENOMIC DNA]</scope>
    <source>
        <strain evidence="5 6">C7</strain>
    </source>
</reference>
<comment type="pathway">
    <text evidence="2">Metabolic intermediate biosynthesis; prephenate biosynthesis; prephenate from chorismate: step 1/1.</text>
</comment>
<dbReference type="PROSITE" id="PS51168">
    <property type="entry name" value="CHORISMATE_MUT_2"/>
    <property type="match status" value="1"/>
</dbReference>
<dbReference type="InterPro" id="IPR036979">
    <property type="entry name" value="CM_dom_sf"/>
</dbReference>
<dbReference type="InterPro" id="IPR050812">
    <property type="entry name" value="Preph/Arog_dehydrog"/>
</dbReference>
<dbReference type="InterPro" id="IPR008244">
    <property type="entry name" value="Chor_mut/prephenate_DH_T"/>
</dbReference>
<keyword evidence="2 5" id="KW-0413">Isomerase</keyword>
<dbReference type="Pfam" id="PF01817">
    <property type="entry name" value="CM_2"/>
    <property type="match status" value="1"/>
</dbReference>
<evidence type="ECO:0000256" key="1">
    <source>
        <dbReference type="ARBA" id="ARBA00023002"/>
    </source>
</evidence>
<dbReference type="InterPro" id="IPR036291">
    <property type="entry name" value="NAD(P)-bd_dom_sf"/>
</dbReference>
<dbReference type="NCBIfam" id="TIGR01799">
    <property type="entry name" value="CM_T"/>
    <property type="match status" value="1"/>
</dbReference>
<dbReference type="SUPFAM" id="SSF48600">
    <property type="entry name" value="Chorismate mutase II"/>
    <property type="match status" value="1"/>
</dbReference>
<evidence type="ECO:0000259" key="3">
    <source>
        <dbReference type="PROSITE" id="PS51168"/>
    </source>
</evidence>
<dbReference type="RefSeq" id="WP_408624818.1">
    <property type="nucleotide sequence ID" value="NZ_JBEQCT010000009.1"/>
</dbReference>
<dbReference type="Proteomes" id="UP001629953">
    <property type="component" value="Unassembled WGS sequence"/>
</dbReference>
<keyword evidence="2" id="KW-0520">NAD</keyword>
<dbReference type="EMBL" id="JBEQCT010000009">
    <property type="protein sequence ID" value="MFM2486514.1"/>
    <property type="molecule type" value="Genomic_DNA"/>
</dbReference>
<dbReference type="NCBIfam" id="NF008400">
    <property type="entry name" value="PRK11199.1"/>
    <property type="match status" value="1"/>
</dbReference>
<protein>
    <recommendedName>
        <fullName evidence="2">T-protein</fullName>
    </recommendedName>
</protein>
<evidence type="ECO:0000313" key="5">
    <source>
        <dbReference type="EMBL" id="MFM2486514.1"/>
    </source>
</evidence>
<dbReference type="InterPro" id="IPR011277">
    <property type="entry name" value="CM_T"/>
</dbReference>
<keyword evidence="2" id="KW-0827">Tyrosine biosynthesis</keyword>
<proteinExistence type="predicted"/>
<dbReference type="InterPro" id="IPR046825">
    <property type="entry name" value="PDH_C"/>
</dbReference>